<feature type="binding site" evidence="15">
    <location>
        <position position="130"/>
    </location>
    <ligand>
        <name>ATP</name>
        <dbReference type="ChEBI" id="CHEBI:30616"/>
    </ligand>
</feature>
<dbReference type="InterPro" id="IPR020635">
    <property type="entry name" value="Tyr_kinase_cat_dom"/>
</dbReference>
<dbReference type="GO" id="GO:0046872">
    <property type="term" value="F:metal ion binding"/>
    <property type="evidence" value="ECO:0007669"/>
    <property type="project" value="UniProtKB-KW"/>
</dbReference>
<dbReference type="PIRSF" id="PIRSF000615">
    <property type="entry name" value="TyrPK_CSF1-R"/>
    <property type="match status" value="1"/>
</dbReference>
<evidence type="ECO:0000256" key="14">
    <source>
        <dbReference type="PIRSR" id="PIRSR000615-1"/>
    </source>
</evidence>
<evidence type="ECO:0000256" key="12">
    <source>
        <dbReference type="ARBA" id="ARBA00023180"/>
    </source>
</evidence>
<comment type="caution">
    <text evidence="18">The sequence shown here is derived from an EMBL/GenBank/DDBJ whole genome shotgun (WGS) entry which is preliminary data.</text>
</comment>
<dbReference type="GO" id="GO:0005886">
    <property type="term" value="C:plasma membrane"/>
    <property type="evidence" value="ECO:0007669"/>
    <property type="project" value="TreeGrafter"/>
</dbReference>
<dbReference type="GO" id="GO:0005524">
    <property type="term" value="F:ATP binding"/>
    <property type="evidence" value="ECO:0007669"/>
    <property type="project" value="UniProtKB-KW"/>
</dbReference>
<dbReference type="PANTHER" id="PTHR24416:SF583">
    <property type="entry name" value="RECEPTOR PROTEIN-TYROSINE KINASE"/>
    <property type="match status" value="1"/>
</dbReference>
<sequence length="347" mass="39135">MVGACTICEPLCLIVEYVPQGDLQHFLRKHRVDMAFKHEHPILTMSADMKDISNYIDDPKHDIAQVYDERDECDILNNYINEGISPQSKSVDKNHDEIGLLDLLSLARQIALGMEYLSGKGFVHRDLAARNVLIDNRNAKISDFGLTRSVYADNVYAPKKGGKLPLKWMSIEAIFDLNFTTASDVWSFGIVLFEIITMGGTPYPTIANKDLLKELQQGFRMEKTENCPDALYDIMTQCWKENPKDRPTFAELKQSLEQMMNSNDDYLDFSLDEDRDYYQIVKTGSSTDSDGTMPQWTAMGPPVGEEEGVIVQGTLQGVENDMCDETINPVGALSLIEETALNEYETT</sequence>
<keyword evidence="3" id="KW-0808">Transferase</keyword>
<dbReference type="InterPro" id="IPR008266">
    <property type="entry name" value="Tyr_kinase_AS"/>
</dbReference>
<dbReference type="Proteomes" id="UP000749559">
    <property type="component" value="Unassembled WGS sequence"/>
</dbReference>
<dbReference type="AlphaFoldDB" id="A0A8S4NGG3"/>
<reference evidence="18" key="1">
    <citation type="submission" date="2022-03" db="EMBL/GenBank/DDBJ databases">
        <authorList>
            <person name="Martin C."/>
        </authorList>
    </citation>
    <scope>NUCLEOTIDE SEQUENCE</scope>
</reference>
<evidence type="ECO:0000256" key="8">
    <source>
        <dbReference type="ARBA" id="ARBA00022840"/>
    </source>
</evidence>
<evidence type="ECO:0000313" key="18">
    <source>
        <dbReference type="EMBL" id="CAH1780594.1"/>
    </source>
</evidence>
<evidence type="ECO:0000256" key="16">
    <source>
        <dbReference type="PIRSR" id="PIRSR000615-3"/>
    </source>
</evidence>
<keyword evidence="16" id="KW-0460">Magnesium</keyword>
<proteinExistence type="predicted"/>
<dbReference type="InterPro" id="IPR000719">
    <property type="entry name" value="Prot_kinase_dom"/>
</dbReference>
<evidence type="ECO:0000256" key="3">
    <source>
        <dbReference type="ARBA" id="ARBA00022679"/>
    </source>
</evidence>
<keyword evidence="5" id="KW-0732">Signal</keyword>
<dbReference type="Pfam" id="PF07714">
    <property type="entry name" value="PK_Tyr_Ser-Thr"/>
    <property type="match status" value="1"/>
</dbReference>
<evidence type="ECO:0000256" key="15">
    <source>
        <dbReference type="PIRSR" id="PIRSR000615-2"/>
    </source>
</evidence>
<keyword evidence="11" id="KW-0829">Tyrosine-protein kinase</keyword>
<keyword evidence="9" id="KW-1133">Transmembrane helix</keyword>
<dbReference type="InterPro" id="IPR050122">
    <property type="entry name" value="RTK"/>
</dbReference>
<dbReference type="Gene3D" id="1.10.510.10">
    <property type="entry name" value="Transferase(Phosphotransferase) domain 1"/>
    <property type="match status" value="1"/>
</dbReference>
<dbReference type="EMBL" id="CAIIXF020000004">
    <property type="protein sequence ID" value="CAH1780594.1"/>
    <property type="molecule type" value="Genomic_DNA"/>
</dbReference>
<dbReference type="GO" id="GO:0007169">
    <property type="term" value="P:cell surface receptor protein tyrosine kinase signaling pathway"/>
    <property type="evidence" value="ECO:0007669"/>
    <property type="project" value="TreeGrafter"/>
</dbReference>
<evidence type="ECO:0000256" key="1">
    <source>
        <dbReference type="ARBA" id="ARBA00004479"/>
    </source>
</evidence>
<dbReference type="PROSITE" id="PS00109">
    <property type="entry name" value="PROTEIN_KINASE_TYR"/>
    <property type="match status" value="1"/>
</dbReference>
<evidence type="ECO:0000313" key="19">
    <source>
        <dbReference type="Proteomes" id="UP000749559"/>
    </source>
</evidence>
<keyword evidence="12" id="KW-0325">Glycoprotein</keyword>
<evidence type="ECO:0000259" key="17">
    <source>
        <dbReference type="PROSITE" id="PS50011"/>
    </source>
</evidence>
<keyword evidence="16" id="KW-0479">Metal-binding</keyword>
<protein>
    <recommendedName>
        <fullName evidence="2">receptor protein-tyrosine kinase</fullName>
        <ecNumber evidence="2">2.7.10.1</ecNumber>
    </recommendedName>
</protein>
<keyword evidence="19" id="KW-1185">Reference proteome</keyword>
<organism evidence="18 19">
    <name type="scientific">Owenia fusiformis</name>
    <name type="common">Polychaete worm</name>
    <dbReference type="NCBI Taxonomy" id="6347"/>
    <lineage>
        <taxon>Eukaryota</taxon>
        <taxon>Metazoa</taxon>
        <taxon>Spiralia</taxon>
        <taxon>Lophotrochozoa</taxon>
        <taxon>Annelida</taxon>
        <taxon>Polychaeta</taxon>
        <taxon>Sedentaria</taxon>
        <taxon>Canalipalpata</taxon>
        <taxon>Sabellida</taxon>
        <taxon>Oweniida</taxon>
        <taxon>Oweniidae</taxon>
        <taxon>Owenia</taxon>
    </lineage>
</organism>
<dbReference type="CDD" id="cd00192">
    <property type="entry name" value="PTKc"/>
    <property type="match status" value="1"/>
</dbReference>
<evidence type="ECO:0000256" key="9">
    <source>
        <dbReference type="ARBA" id="ARBA00022989"/>
    </source>
</evidence>
<gene>
    <name evidence="18" type="ORF">OFUS_LOCUS7266</name>
</gene>
<name>A0A8S4NGG3_OWEFU</name>
<dbReference type="InterPro" id="IPR011009">
    <property type="entry name" value="Kinase-like_dom_sf"/>
</dbReference>
<keyword evidence="8 15" id="KW-0067">ATP-binding</keyword>
<evidence type="ECO:0000256" key="5">
    <source>
        <dbReference type="ARBA" id="ARBA00022729"/>
    </source>
</evidence>
<dbReference type="PROSITE" id="PS50011">
    <property type="entry name" value="PROTEIN_KINASE_DOM"/>
    <property type="match status" value="1"/>
</dbReference>
<accession>A0A8S4NGG3</accession>
<evidence type="ECO:0000256" key="11">
    <source>
        <dbReference type="ARBA" id="ARBA00023137"/>
    </source>
</evidence>
<feature type="active site" description="Proton acceptor" evidence="14">
    <location>
        <position position="126"/>
    </location>
</feature>
<feature type="binding site" evidence="15">
    <location>
        <begin position="16"/>
        <end position="22"/>
    </location>
    <ligand>
        <name>ATP</name>
        <dbReference type="ChEBI" id="CHEBI:30616"/>
    </ligand>
</feature>
<comment type="catalytic activity">
    <reaction evidence="13">
        <text>L-tyrosyl-[protein] + ATP = O-phospho-L-tyrosyl-[protein] + ADP + H(+)</text>
        <dbReference type="Rhea" id="RHEA:10596"/>
        <dbReference type="Rhea" id="RHEA-COMP:10136"/>
        <dbReference type="Rhea" id="RHEA-COMP:20101"/>
        <dbReference type="ChEBI" id="CHEBI:15378"/>
        <dbReference type="ChEBI" id="CHEBI:30616"/>
        <dbReference type="ChEBI" id="CHEBI:46858"/>
        <dbReference type="ChEBI" id="CHEBI:61978"/>
        <dbReference type="ChEBI" id="CHEBI:456216"/>
        <dbReference type="EC" id="2.7.10.1"/>
    </reaction>
</comment>
<evidence type="ECO:0000256" key="7">
    <source>
        <dbReference type="ARBA" id="ARBA00022777"/>
    </source>
</evidence>
<evidence type="ECO:0000256" key="2">
    <source>
        <dbReference type="ARBA" id="ARBA00011902"/>
    </source>
</evidence>
<dbReference type="GO" id="GO:0043235">
    <property type="term" value="C:receptor complex"/>
    <property type="evidence" value="ECO:0007669"/>
    <property type="project" value="TreeGrafter"/>
</dbReference>
<evidence type="ECO:0000256" key="13">
    <source>
        <dbReference type="ARBA" id="ARBA00051243"/>
    </source>
</evidence>
<feature type="binding site" evidence="16">
    <location>
        <position position="143"/>
    </location>
    <ligand>
        <name>Mg(2+)</name>
        <dbReference type="ChEBI" id="CHEBI:18420"/>
    </ligand>
</feature>
<evidence type="ECO:0000256" key="6">
    <source>
        <dbReference type="ARBA" id="ARBA00022741"/>
    </source>
</evidence>
<dbReference type="OrthoDB" id="5984265at2759"/>
<dbReference type="GO" id="GO:0004714">
    <property type="term" value="F:transmembrane receptor protein tyrosine kinase activity"/>
    <property type="evidence" value="ECO:0007669"/>
    <property type="project" value="UniProtKB-EC"/>
</dbReference>
<keyword evidence="6 15" id="KW-0547">Nucleotide-binding</keyword>
<dbReference type="InterPro" id="IPR001245">
    <property type="entry name" value="Ser-Thr/Tyr_kinase_cat_dom"/>
</dbReference>
<keyword evidence="10" id="KW-0472">Membrane</keyword>
<dbReference type="PANTHER" id="PTHR24416">
    <property type="entry name" value="TYROSINE-PROTEIN KINASE RECEPTOR"/>
    <property type="match status" value="1"/>
</dbReference>
<dbReference type="SMART" id="SM00219">
    <property type="entry name" value="TyrKc"/>
    <property type="match status" value="1"/>
</dbReference>
<dbReference type="SUPFAM" id="SSF56112">
    <property type="entry name" value="Protein kinase-like (PK-like)"/>
    <property type="match status" value="1"/>
</dbReference>
<comment type="subcellular location">
    <subcellularLocation>
        <location evidence="1">Membrane</location>
        <topology evidence="1">Single-pass type I membrane protein</topology>
    </subcellularLocation>
</comment>
<dbReference type="EC" id="2.7.10.1" evidence="2"/>
<keyword evidence="7" id="KW-0418">Kinase</keyword>
<keyword evidence="4" id="KW-0812">Transmembrane</keyword>
<evidence type="ECO:0000256" key="10">
    <source>
        <dbReference type="ARBA" id="ARBA00023136"/>
    </source>
</evidence>
<feature type="binding site" evidence="16">
    <location>
        <position position="131"/>
    </location>
    <ligand>
        <name>Mg(2+)</name>
        <dbReference type="ChEBI" id="CHEBI:18420"/>
    </ligand>
</feature>
<dbReference type="FunFam" id="1.10.510.10:FF:000190">
    <property type="entry name" value="Proto-oncogene tyrosine-protein kinase receptor Ret"/>
    <property type="match status" value="1"/>
</dbReference>
<evidence type="ECO:0000256" key="4">
    <source>
        <dbReference type="ARBA" id="ARBA00022692"/>
    </source>
</evidence>
<feature type="domain" description="Protein kinase" evidence="17">
    <location>
        <begin position="1"/>
        <end position="267"/>
    </location>
</feature>